<comment type="caution">
    <text evidence="1">The sequence shown here is derived from an EMBL/GenBank/DDBJ whole genome shotgun (WGS) entry which is preliminary data.</text>
</comment>
<dbReference type="EMBL" id="JACIVD010000065">
    <property type="protein sequence ID" value="MBB1123801.1"/>
    <property type="molecule type" value="Genomic_DNA"/>
</dbReference>
<organism evidence="1 2">
    <name type="scientific">Limosilactobacillus albertensis</name>
    <dbReference type="NCBI Taxonomy" id="2759752"/>
    <lineage>
        <taxon>Bacteria</taxon>
        <taxon>Bacillati</taxon>
        <taxon>Bacillota</taxon>
        <taxon>Bacilli</taxon>
        <taxon>Lactobacillales</taxon>
        <taxon>Lactobacillaceae</taxon>
        <taxon>Limosilactobacillus</taxon>
    </lineage>
</organism>
<proteinExistence type="predicted"/>
<name>A0A839H1N8_9LACO</name>
<dbReference type="InterPro" id="IPR046900">
    <property type="entry name" value="ABC-3C_MC7"/>
</dbReference>
<dbReference type="AlphaFoldDB" id="A0A839H1N8"/>
<dbReference type="Proteomes" id="UP000547628">
    <property type="component" value="Unassembled WGS sequence"/>
</dbReference>
<evidence type="ECO:0000313" key="1">
    <source>
        <dbReference type="EMBL" id="MBB1123801.1"/>
    </source>
</evidence>
<reference evidence="1 2" key="1">
    <citation type="submission" date="2020-07" db="EMBL/GenBank/DDBJ databases">
        <title>Description of Limosilactobacillus balticus sp. nov., Limosilactobacillus agrestis sp. nov., Limosilactobacillus albertensis sp. nov., Limosilactobacillus rudii sp. nov., Limosilactobacillus fastidiosus sp. nov., five novel Limosilactobacillus species isolated from the vertebrate gastrointestinal tract, and proposal of 6 subspecies of Limosilactobacillus reuteri adapted to the gastrointestinal tract of specific vertebrate hosts.</title>
        <authorList>
            <person name="Li F."/>
            <person name="Cheng C."/>
            <person name="Zheng J."/>
            <person name="Quevedo R.M."/>
            <person name="Li J."/>
            <person name="Roos S."/>
            <person name="Gaenzle M.G."/>
            <person name="Walter J."/>
        </authorList>
    </citation>
    <scope>NUCLEOTIDE SEQUENCE [LARGE SCALE GENOMIC DNA]</scope>
    <source>
        <strain evidence="1 2">Lr3000</strain>
    </source>
</reference>
<protein>
    <submittedName>
        <fullName evidence="1">Uncharacterized protein</fullName>
    </submittedName>
</protein>
<evidence type="ECO:0000313" key="2">
    <source>
        <dbReference type="Proteomes" id="UP000547628"/>
    </source>
</evidence>
<dbReference type="Pfam" id="PF20292">
    <property type="entry name" value="MC7"/>
    <property type="match status" value="1"/>
</dbReference>
<sequence length="78" mass="9049">MRCLKLKMPSKVTSFRESSLYKMLVILKKLDARPMKPEELLKSVNNQFEDVGEFLETLDLLYMLNKISVNDEGVLVRA</sequence>
<gene>
    <name evidence="1" type="ORF">H5S41_07510</name>
</gene>
<accession>A0A839H1N8</accession>